<reference evidence="2" key="1">
    <citation type="journal article" date="2019" name="Int. J. Syst. Evol. Microbiol.">
        <title>The Global Catalogue of Microorganisms (GCM) 10K type strain sequencing project: providing services to taxonomists for standard genome sequencing and annotation.</title>
        <authorList>
            <consortium name="The Broad Institute Genomics Platform"/>
            <consortium name="The Broad Institute Genome Sequencing Center for Infectious Disease"/>
            <person name="Wu L."/>
            <person name="Ma J."/>
        </authorList>
    </citation>
    <scope>NUCLEOTIDE SEQUENCE [LARGE SCALE GENOMIC DNA]</scope>
    <source>
        <strain evidence="2">CGMCC 4.7329</strain>
    </source>
</reference>
<gene>
    <name evidence="1" type="ORF">GCM10011610_30230</name>
</gene>
<evidence type="ECO:0000313" key="1">
    <source>
        <dbReference type="EMBL" id="GGN80649.1"/>
    </source>
</evidence>
<evidence type="ECO:0008006" key="3">
    <source>
        <dbReference type="Google" id="ProtNLM"/>
    </source>
</evidence>
<organism evidence="1 2">
    <name type="scientific">Nocardia rhizosphaerihabitans</name>
    <dbReference type="NCBI Taxonomy" id="1691570"/>
    <lineage>
        <taxon>Bacteria</taxon>
        <taxon>Bacillati</taxon>
        <taxon>Actinomycetota</taxon>
        <taxon>Actinomycetes</taxon>
        <taxon>Mycobacteriales</taxon>
        <taxon>Nocardiaceae</taxon>
        <taxon>Nocardia</taxon>
    </lineage>
</organism>
<sequence>MSVPVETLQRELRGRRLPGGEITLERHETAIAEDALRAEPDGTDAAHPAWFIIASLRCMGVSVEELCALAHQDSGDTLLFGSCRIDQTNTLRAGATYAAQAHIGEVGSRHARDGSRLDSVEVVVELSEAGTPAGTITSTYLFKRGLA</sequence>
<name>A0ABQ2KG61_9NOCA</name>
<evidence type="ECO:0000313" key="2">
    <source>
        <dbReference type="Proteomes" id="UP000658127"/>
    </source>
</evidence>
<accession>A0ABQ2KG61</accession>
<comment type="caution">
    <text evidence="1">The sequence shown here is derived from an EMBL/GenBank/DDBJ whole genome shotgun (WGS) entry which is preliminary data.</text>
</comment>
<dbReference type="Proteomes" id="UP000658127">
    <property type="component" value="Unassembled WGS sequence"/>
</dbReference>
<keyword evidence="2" id="KW-1185">Reference proteome</keyword>
<proteinExistence type="predicted"/>
<dbReference type="EMBL" id="BMNE01000003">
    <property type="protein sequence ID" value="GGN80649.1"/>
    <property type="molecule type" value="Genomic_DNA"/>
</dbReference>
<dbReference type="RefSeq" id="WP_189028412.1">
    <property type="nucleotide sequence ID" value="NZ_BMNE01000003.1"/>
</dbReference>
<protein>
    <recommendedName>
        <fullName evidence="3">N-terminal of MaoC-like dehydratase domain-containing protein</fullName>
    </recommendedName>
</protein>